<evidence type="ECO:0000256" key="2">
    <source>
        <dbReference type="SAM" id="Phobius"/>
    </source>
</evidence>
<feature type="compositionally biased region" description="Low complexity" evidence="1">
    <location>
        <begin position="150"/>
        <end position="159"/>
    </location>
</feature>
<proteinExistence type="predicted"/>
<sequence length="159" mass="16221">MLLSAPLGLLLALPFVLTAIRESPVLFLIPVVFGLSSAGAIVLVILAERRSRAVRWSTLAFHVLALAHLVFVMVGAPDPGSPGPGILFQGLAALFSLAGLVLIATPESGRYYVKPTGQPPAPPAGGRGGAPRAVTGGGPQQPPAGPHGRPPTGGRDPHR</sequence>
<evidence type="ECO:0000313" key="3">
    <source>
        <dbReference type="EMBL" id="MEE2040436.1"/>
    </source>
</evidence>
<feature type="transmembrane region" description="Helical" evidence="2">
    <location>
        <begin position="54"/>
        <end position="74"/>
    </location>
</feature>
<keyword evidence="4" id="KW-1185">Reference proteome</keyword>
<evidence type="ECO:0000313" key="4">
    <source>
        <dbReference type="Proteomes" id="UP001356095"/>
    </source>
</evidence>
<dbReference type="Proteomes" id="UP001356095">
    <property type="component" value="Unassembled WGS sequence"/>
</dbReference>
<feature type="region of interest" description="Disordered" evidence="1">
    <location>
        <begin position="113"/>
        <end position="159"/>
    </location>
</feature>
<keyword evidence="2" id="KW-0812">Transmembrane</keyword>
<keyword evidence="2" id="KW-1133">Transmembrane helix</keyword>
<reference evidence="3 4" key="1">
    <citation type="submission" date="2023-08" db="EMBL/GenBank/DDBJ databases">
        <authorList>
            <person name="Girao M."/>
            <person name="Carvalho M.F."/>
        </authorList>
    </citation>
    <scope>NUCLEOTIDE SEQUENCE [LARGE SCALE GENOMIC DNA]</scope>
    <source>
        <strain evidence="3 4">CT-R113</strain>
    </source>
</reference>
<protein>
    <submittedName>
        <fullName evidence="3">Uncharacterized protein</fullName>
    </submittedName>
</protein>
<feature type="compositionally biased region" description="Pro residues" evidence="1">
    <location>
        <begin position="140"/>
        <end position="149"/>
    </location>
</feature>
<feature type="compositionally biased region" description="Gly residues" evidence="1">
    <location>
        <begin position="125"/>
        <end position="139"/>
    </location>
</feature>
<accession>A0ABU7KDX5</accession>
<keyword evidence="2" id="KW-0472">Membrane</keyword>
<dbReference type="EMBL" id="JAUZMY010000029">
    <property type="protein sequence ID" value="MEE2040436.1"/>
    <property type="molecule type" value="Genomic_DNA"/>
</dbReference>
<gene>
    <name evidence="3" type="ORF">Q8791_24760</name>
</gene>
<name>A0ABU7KDX5_9ACTN</name>
<feature type="transmembrane region" description="Helical" evidence="2">
    <location>
        <begin position="86"/>
        <end position="104"/>
    </location>
</feature>
<organism evidence="3 4">
    <name type="scientific">Nocardiopsis codii</name>
    <dbReference type="NCBI Taxonomy" id="3065942"/>
    <lineage>
        <taxon>Bacteria</taxon>
        <taxon>Bacillati</taxon>
        <taxon>Actinomycetota</taxon>
        <taxon>Actinomycetes</taxon>
        <taxon>Streptosporangiales</taxon>
        <taxon>Nocardiopsidaceae</taxon>
        <taxon>Nocardiopsis</taxon>
    </lineage>
</organism>
<feature type="transmembrane region" description="Helical" evidence="2">
    <location>
        <begin position="28"/>
        <end position="47"/>
    </location>
</feature>
<comment type="caution">
    <text evidence="3">The sequence shown here is derived from an EMBL/GenBank/DDBJ whole genome shotgun (WGS) entry which is preliminary data.</text>
</comment>
<evidence type="ECO:0000256" key="1">
    <source>
        <dbReference type="SAM" id="MobiDB-lite"/>
    </source>
</evidence>